<evidence type="ECO:0000313" key="4">
    <source>
        <dbReference type="Proteomes" id="UP000318384"/>
    </source>
</evidence>
<dbReference type="Proteomes" id="UP000318384">
    <property type="component" value="Chromosome"/>
</dbReference>
<dbReference type="RefSeq" id="WP_145174438.1">
    <property type="nucleotide sequence ID" value="NZ_CP037422.1"/>
</dbReference>
<feature type="compositionally biased region" description="Polar residues" evidence="1">
    <location>
        <begin position="230"/>
        <end position="239"/>
    </location>
</feature>
<reference evidence="3 4" key="1">
    <citation type="submission" date="2019-03" db="EMBL/GenBank/DDBJ databases">
        <title>Deep-cultivation of Planctomycetes and their phenomic and genomic characterization uncovers novel biology.</title>
        <authorList>
            <person name="Wiegand S."/>
            <person name="Jogler M."/>
            <person name="Boedeker C."/>
            <person name="Pinto D."/>
            <person name="Vollmers J."/>
            <person name="Rivas-Marin E."/>
            <person name="Kohn T."/>
            <person name="Peeters S.H."/>
            <person name="Heuer A."/>
            <person name="Rast P."/>
            <person name="Oberbeckmann S."/>
            <person name="Bunk B."/>
            <person name="Jeske O."/>
            <person name="Meyerdierks A."/>
            <person name="Storesund J.E."/>
            <person name="Kallscheuer N."/>
            <person name="Luecker S."/>
            <person name="Lage O.M."/>
            <person name="Pohl T."/>
            <person name="Merkel B.J."/>
            <person name="Hornburger P."/>
            <person name="Mueller R.-W."/>
            <person name="Bruemmer F."/>
            <person name="Labrenz M."/>
            <person name="Spormann A.M."/>
            <person name="Op den Camp H."/>
            <person name="Overmann J."/>
            <person name="Amann R."/>
            <person name="Jetten M.S.M."/>
            <person name="Mascher T."/>
            <person name="Medema M.H."/>
            <person name="Devos D.P."/>
            <person name="Kaster A.-K."/>
            <person name="Ovreas L."/>
            <person name="Rohde M."/>
            <person name="Galperin M.Y."/>
            <person name="Jogler C."/>
        </authorList>
    </citation>
    <scope>NUCLEOTIDE SEQUENCE [LARGE SCALE GENOMIC DNA]</scope>
    <source>
        <strain evidence="3 4">V202</strain>
    </source>
</reference>
<feature type="region of interest" description="Disordered" evidence="1">
    <location>
        <begin position="186"/>
        <end position="239"/>
    </location>
</feature>
<feature type="compositionally biased region" description="Polar residues" evidence="1">
    <location>
        <begin position="186"/>
        <end position="200"/>
    </location>
</feature>
<evidence type="ECO:0000256" key="2">
    <source>
        <dbReference type="SAM" id="SignalP"/>
    </source>
</evidence>
<feature type="signal peptide" evidence="2">
    <location>
        <begin position="1"/>
        <end position="24"/>
    </location>
</feature>
<keyword evidence="2" id="KW-0732">Signal</keyword>
<dbReference type="OrthoDB" id="261602at2"/>
<evidence type="ECO:0008006" key="5">
    <source>
        <dbReference type="Google" id="ProtNLM"/>
    </source>
</evidence>
<dbReference type="AlphaFoldDB" id="A0A517WUL1"/>
<accession>A0A517WUL1</accession>
<proteinExistence type="predicted"/>
<evidence type="ECO:0000313" key="3">
    <source>
        <dbReference type="EMBL" id="QDU08960.1"/>
    </source>
</evidence>
<gene>
    <name evidence="3" type="ORF">V202x_23300</name>
</gene>
<protein>
    <recommendedName>
        <fullName evidence="5">Auto-transporter adhesin head GIN domain-containing protein</fullName>
    </recommendedName>
</protein>
<dbReference type="EMBL" id="CP037422">
    <property type="protein sequence ID" value="QDU08960.1"/>
    <property type="molecule type" value="Genomic_DNA"/>
</dbReference>
<name>A0A517WUL1_9PLAN</name>
<evidence type="ECO:0000256" key="1">
    <source>
        <dbReference type="SAM" id="MobiDB-lite"/>
    </source>
</evidence>
<keyword evidence="4" id="KW-1185">Reference proteome</keyword>
<sequence length="239" mass="26314" precursor="true">MFFKTSSICLISLASFCLAVTVYADDEKTVAATKAPAEVHTLTLGNLELQAEEIDFQIQRDGKHVIKLAGQAGIDCAGIRVSADSIEADYIKQKELIMKLAGNVKIVSEHDRLIAAALEVKFDFESKFLTLKAGNGNKMTITRDNSSSLTKIESGQIQIQYQDQARALLKVLDVVSLKKNKVQSNNRFSNRSGLNFNSPTPFGPSSFEVNPQSKKKRQSHGFDPLFRPTPSKSTTPTFN</sequence>
<feature type="chain" id="PRO_5021829579" description="Auto-transporter adhesin head GIN domain-containing protein" evidence="2">
    <location>
        <begin position="25"/>
        <end position="239"/>
    </location>
</feature>
<organism evidence="3 4">
    <name type="scientific">Gimesia aquarii</name>
    <dbReference type="NCBI Taxonomy" id="2527964"/>
    <lineage>
        <taxon>Bacteria</taxon>
        <taxon>Pseudomonadati</taxon>
        <taxon>Planctomycetota</taxon>
        <taxon>Planctomycetia</taxon>
        <taxon>Planctomycetales</taxon>
        <taxon>Planctomycetaceae</taxon>
        <taxon>Gimesia</taxon>
    </lineage>
</organism>